<keyword evidence="3 8" id="KW-0812">Transmembrane</keyword>
<proteinExistence type="inferred from homology"/>
<keyword evidence="11" id="KW-1185">Reference proteome</keyword>
<evidence type="ECO:0000256" key="3">
    <source>
        <dbReference type="ARBA" id="ARBA00022692"/>
    </source>
</evidence>
<evidence type="ECO:0000256" key="7">
    <source>
        <dbReference type="SAM" id="MobiDB-lite"/>
    </source>
</evidence>
<protein>
    <recommendedName>
        <fullName evidence="9">Ima1 N-terminal domain-containing protein</fullName>
    </recommendedName>
</protein>
<dbReference type="GO" id="GO:0051015">
    <property type="term" value="F:actin filament binding"/>
    <property type="evidence" value="ECO:0007669"/>
    <property type="project" value="TreeGrafter"/>
</dbReference>
<dbReference type="Proteomes" id="UP001168972">
    <property type="component" value="Unassembled WGS sequence"/>
</dbReference>
<keyword evidence="4 8" id="KW-1133">Transmembrane helix</keyword>
<keyword evidence="6" id="KW-0539">Nucleus</keyword>
<feature type="compositionally biased region" description="Low complexity" evidence="7">
    <location>
        <begin position="496"/>
        <end position="519"/>
    </location>
</feature>
<name>A0AA39G0F5_MICHY</name>
<gene>
    <name evidence="10" type="ORF">PV327_007829</name>
</gene>
<feature type="region of interest" description="Disordered" evidence="7">
    <location>
        <begin position="496"/>
        <end position="521"/>
    </location>
</feature>
<evidence type="ECO:0000256" key="4">
    <source>
        <dbReference type="ARBA" id="ARBA00022989"/>
    </source>
</evidence>
<dbReference type="EMBL" id="JAQQBR010000004">
    <property type="protein sequence ID" value="KAK0179001.1"/>
    <property type="molecule type" value="Genomic_DNA"/>
</dbReference>
<dbReference type="PANTHER" id="PTHR28646">
    <property type="entry name" value="TRANSMEMBRANE PROTEIN 201"/>
    <property type="match status" value="1"/>
</dbReference>
<evidence type="ECO:0000256" key="1">
    <source>
        <dbReference type="ARBA" id="ARBA00004473"/>
    </source>
</evidence>
<dbReference type="AlphaFoldDB" id="A0AA39G0F5"/>
<sequence length="680" mass="76782">MEFDSELLFNFVPITATILAIVVAIITIVQRLKWRWRIKVNCWFCNINTKIYRQEIDWWQCPSCEQYNGFTKDGSYNYDIPEQRHKSLNNAPKLYSSSIKNEFPIKNNGLCKTCNRNEELKLYELRSVDSSRWRESEVDSFKKNLEEKYPLCKKCNSFIKKILQKQSVWLMQYKMLVFKQKHMKTIMNNSGKLENICRIFLTLLSAGIIYSSANQILPIIGALVQLIAAKIVPIPKRNFDLLLTLLWMAVSVLTPYNNSILIKTNFNFIWITLKYVTGYQIIAVLASILGFTNITTKSSSSTSANISFKKLDSPTANHHHSLPRIPNNIDQYDVDDESRLKSTRRSPVDITHLLTTPTPTFKSSAKSTIVSPNFRICDSQRSNISTSAFNNHQIDILESSPKHSPTQYTDSKKNSLNESLRTLSSLSLNETQQKQTLKNPKIFETKMYGTTSNSDLFRRNYKLTGGRKFILAPPKLKSVSQTSWVAGGYWQTGMDSPTLSRSSSQSSGFGSAGSIFGPSREPSIVNDVDRCSNLSDVTQCCHNLQRQQSINPINTICQHQSSSSSSSSSSTTSSPQPAICQGIIGSEFMATCMVSPSSNMMINTTPCGQSTQSSICHSYHINDQYLQNRNMNFNMIQRSSDVLPCVNYPSTILTNPILLPVLLCGSLVFNMVVFCTILLR</sequence>
<feature type="transmembrane region" description="Helical" evidence="8">
    <location>
        <begin position="657"/>
        <end position="679"/>
    </location>
</feature>
<dbReference type="PANTHER" id="PTHR28646:SF1">
    <property type="entry name" value="TRANSMEMBRANE PROTEIN 201"/>
    <property type="match status" value="1"/>
</dbReference>
<organism evidence="10 11">
    <name type="scientific">Microctonus hyperodae</name>
    <name type="common">Parasitoid wasp</name>
    <dbReference type="NCBI Taxonomy" id="165561"/>
    <lineage>
        <taxon>Eukaryota</taxon>
        <taxon>Metazoa</taxon>
        <taxon>Ecdysozoa</taxon>
        <taxon>Arthropoda</taxon>
        <taxon>Hexapoda</taxon>
        <taxon>Insecta</taxon>
        <taxon>Pterygota</taxon>
        <taxon>Neoptera</taxon>
        <taxon>Endopterygota</taxon>
        <taxon>Hymenoptera</taxon>
        <taxon>Apocrita</taxon>
        <taxon>Ichneumonoidea</taxon>
        <taxon>Braconidae</taxon>
        <taxon>Euphorinae</taxon>
        <taxon>Microctonus</taxon>
    </lineage>
</organism>
<accession>A0AA39G0F5</accession>
<dbReference type="InterPro" id="IPR040041">
    <property type="entry name" value="TMEM201"/>
</dbReference>
<feature type="region of interest" description="Disordered" evidence="7">
    <location>
        <begin position="397"/>
        <end position="416"/>
    </location>
</feature>
<feature type="transmembrane region" description="Helical" evidence="8">
    <location>
        <begin position="268"/>
        <end position="291"/>
    </location>
</feature>
<evidence type="ECO:0000259" key="9">
    <source>
        <dbReference type="Pfam" id="PF09779"/>
    </source>
</evidence>
<dbReference type="GO" id="GO:0030473">
    <property type="term" value="P:nuclear migration along microtubule"/>
    <property type="evidence" value="ECO:0007669"/>
    <property type="project" value="TreeGrafter"/>
</dbReference>
<feature type="domain" description="Ima1 N-terminal" evidence="9">
    <location>
        <begin position="40"/>
        <end position="157"/>
    </location>
</feature>
<evidence type="ECO:0000256" key="8">
    <source>
        <dbReference type="SAM" id="Phobius"/>
    </source>
</evidence>
<dbReference type="Pfam" id="PF09779">
    <property type="entry name" value="Ima1_N"/>
    <property type="match status" value="1"/>
</dbReference>
<evidence type="ECO:0000256" key="2">
    <source>
        <dbReference type="ARBA" id="ARBA00007600"/>
    </source>
</evidence>
<keyword evidence="5 8" id="KW-0472">Membrane</keyword>
<evidence type="ECO:0000313" key="11">
    <source>
        <dbReference type="Proteomes" id="UP001168972"/>
    </source>
</evidence>
<feature type="transmembrane region" description="Helical" evidence="8">
    <location>
        <begin position="239"/>
        <end position="256"/>
    </location>
</feature>
<reference evidence="10" key="2">
    <citation type="submission" date="2023-03" db="EMBL/GenBank/DDBJ databases">
        <authorList>
            <person name="Inwood S.N."/>
            <person name="Skelly J.G."/>
            <person name="Guhlin J."/>
            <person name="Harrop T.W.R."/>
            <person name="Goldson S.G."/>
            <person name="Dearden P.K."/>
        </authorList>
    </citation>
    <scope>NUCLEOTIDE SEQUENCE</scope>
    <source>
        <strain evidence="10">Lincoln</strain>
        <tissue evidence="10">Whole body</tissue>
    </source>
</reference>
<evidence type="ECO:0000256" key="6">
    <source>
        <dbReference type="ARBA" id="ARBA00023242"/>
    </source>
</evidence>
<reference evidence="10" key="1">
    <citation type="journal article" date="2023" name="bioRxiv">
        <title>Scaffold-level genome assemblies of two parasitoid biocontrol wasps reveal the parthenogenesis mechanism and an associated novel virus.</title>
        <authorList>
            <person name="Inwood S."/>
            <person name="Skelly J."/>
            <person name="Guhlin J."/>
            <person name="Harrop T."/>
            <person name="Goldson S."/>
            <person name="Dearden P."/>
        </authorList>
    </citation>
    <scope>NUCLEOTIDE SEQUENCE</scope>
    <source>
        <strain evidence="10">Lincoln</strain>
        <tissue evidence="10">Whole body</tissue>
    </source>
</reference>
<dbReference type="InterPro" id="IPR018617">
    <property type="entry name" value="Ima1_N"/>
</dbReference>
<feature type="transmembrane region" description="Helical" evidence="8">
    <location>
        <begin position="7"/>
        <end position="29"/>
    </location>
</feature>
<dbReference type="GO" id="GO:0005521">
    <property type="term" value="F:lamin binding"/>
    <property type="evidence" value="ECO:0007669"/>
    <property type="project" value="TreeGrafter"/>
</dbReference>
<feature type="transmembrane region" description="Helical" evidence="8">
    <location>
        <begin position="216"/>
        <end position="232"/>
    </location>
</feature>
<comment type="caution">
    <text evidence="10">The sequence shown here is derived from an EMBL/GenBank/DDBJ whole genome shotgun (WGS) entry which is preliminary data.</text>
</comment>
<dbReference type="GO" id="GO:0005637">
    <property type="term" value="C:nuclear inner membrane"/>
    <property type="evidence" value="ECO:0007669"/>
    <property type="project" value="UniProtKB-SubCell"/>
</dbReference>
<evidence type="ECO:0000313" key="10">
    <source>
        <dbReference type="EMBL" id="KAK0179001.1"/>
    </source>
</evidence>
<evidence type="ECO:0000256" key="5">
    <source>
        <dbReference type="ARBA" id="ARBA00023136"/>
    </source>
</evidence>
<comment type="similarity">
    <text evidence="2">Belongs to the TMEM201 family.</text>
</comment>
<comment type="subcellular location">
    <subcellularLocation>
        <location evidence="1">Nucleus inner membrane</location>
        <topology evidence="1">Multi-pass membrane protein</topology>
    </subcellularLocation>
</comment>